<sequence length="53" mass="6381">MATQAKMIDQEEIKDKQIKFRDILSDEELEALFIKHGVQDHRKRKLFVRCFFG</sequence>
<evidence type="ECO:0000313" key="1">
    <source>
        <dbReference type="EMBL" id="VAW43581.1"/>
    </source>
</evidence>
<dbReference type="AlphaFoldDB" id="A0A3B0VKY4"/>
<protein>
    <submittedName>
        <fullName evidence="1">Uncharacterized protein</fullName>
    </submittedName>
</protein>
<proteinExistence type="predicted"/>
<reference evidence="1" key="1">
    <citation type="submission" date="2018-06" db="EMBL/GenBank/DDBJ databases">
        <authorList>
            <person name="Zhirakovskaya E."/>
        </authorList>
    </citation>
    <scope>NUCLEOTIDE SEQUENCE</scope>
</reference>
<gene>
    <name evidence="1" type="ORF">MNBD_CHLOROFLEXI01-623</name>
</gene>
<accession>A0A3B0VKY4</accession>
<name>A0A3B0VKY4_9ZZZZ</name>
<dbReference type="EMBL" id="UOEU01001116">
    <property type="protein sequence ID" value="VAW43581.1"/>
    <property type="molecule type" value="Genomic_DNA"/>
</dbReference>
<organism evidence="1">
    <name type="scientific">hydrothermal vent metagenome</name>
    <dbReference type="NCBI Taxonomy" id="652676"/>
    <lineage>
        <taxon>unclassified sequences</taxon>
        <taxon>metagenomes</taxon>
        <taxon>ecological metagenomes</taxon>
    </lineage>
</organism>